<evidence type="ECO:0008006" key="3">
    <source>
        <dbReference type="Google" id="ProtNLM"/>
    </source>
</evidence>
<dbReference type="OrthoDB" id="3622581at2759"/>
<organism evidence="1 2">
    <name type="scientific">Passalora fulva</name>
    <name type="common">Tomato leaf mold</name>
    <name type="synonym">Cladosporium fulvum</name>
    <dbReference type="NCBI Taxonomy" id="5499"/>
    <lineage>
        <taxon>Eukaryota</taxon>
        <taxon>Fungi</taxon>
        <taxon>Dikarya</taxon>
        <taxon>Ascomycota</taxon>
        <taxon>Pezizomycotina</taxon>
        <taxon>Dothideomycetes</taxon>
        <taxon>Dothideomycetidae</taxon>
        <taxon>Mycosphaerellales</taxon>
        <taxon>Mycosphaerellaceae</taxon>
        <taxon>Fulvia</taxon>
    </lineage>
</organism>
<sequence>MIHYFNEDDIAVLQAAWNYIQAQANIKAANAGAQVDLTKERQDLCNVESLAKEVKHRNVVQQQPQHRHARWLRSGQGWRLFEHHVLEVTATAIASFTGPQCTKDQSMALAAWPSWFSSWKGPEAGVAPIMQAIEIFNHLFFLGKLQNMHFLWREGLRARGDALTSGPGTDGYTQRVSNQQILIVMDPEPDFTFDRTWQDDLLSTLLHECCHAFIDLYRCHKHEGHHACRNEGKTGHGAAWFHLASEVKVAARSHLRLDAELGVLTSVVGECRCNPSISASDWEHFEMRFSAQDKDRMVRQMKRKRSNPDELLTIYQQDSRACDSIRRILDPRKGWNS</sequence>
<name>A0A9Q8P894_PASFU</name>
<evidence type="ECO:0000313" key="1">
    <source>
        <dbReference type="EMBL" id="UJO16873.1"/>
    </source>
</evidence>
<accession>A0A9Q8P894</accession>
<keyword evidence="2" id="KW-1185">Reference proteome</keyword>
<evidence type="ECO:0000313" key="2">
    <source>
        <dbReference type="Proteomes" id="UP000756132"/>
    </source>
</evidence>
<dbReference type="AlphaFoldDB" id="A0A9Q8P894"/>
<dbReference type="KEGG" id="ffu:CLAFUR5_04147"/>
<gene>
    <name evidence="1" type="ORF">CLAFUR5_04147</name>
</gene>
<protein>
    <recommendedName>
        <fullName evidence="3">SprT-like domain-containing protein</fullName>
    </recommendedName>
</protein>
<dbReference type="EMBL" id="CP090166">
    <property type="protein sequence ID" value="UJO16873.1"/>
    <property type="molecule type" value="Genomic_DNA"/>
</dbReference>
<dbReference type="RefSeq" id="XP_047761239.1">
    <property type="nucleotide sequence ID" value="XM_047903295.1"/>
</dbReference>
<dbReference type="Proteomes" id="UP000756132">
    <property type="component" value="Chromosome 4"/>
</dbReference>
<reference evidence="1" key="2">
    <citation type="journal article" date="2022" name="Microb. Genom.">
        <title>A chromosome-scale genome assembly of the tomato pathogen Cladosporium fulvum reveals a compartmentalized genome architecture and the presence of a dispensable chromosome.</title>
        <authorList>
            <person name="Zaccaron A.Z."/>
            <person name="Chen L.H."/>
            <person name="Samaras A."/>
            <person name="Stergiopoulos I."/>
        </authorList>
    </citation>
    <scope>NUCLEOTIDE SEQUENCE</scope>
    <source>
        <strain evidence="1">Race5_Kim</strain>
    </source>
</reference>
<reference evidence="1" key="1">
    <citation type="submission" date="2021-12" db="EMBL/GenBank/DDBJ databases">
        <authorList>
            <person name="Zaccaron A."/>
            <person name="Stergiopoulos I."/>
        </authorList>
    </citation>
    <scope>NUCLEOTIDE SEQUENCE</scope>
    <source>
        <strain evidence="1">Race5_Kim</strain>
    </source>
</reference>
<proteinExistence type="predicted"/>
<dbReference type="GeneID" id="71984025"/>